<keyword evidence="4 6" id="KW-0472">Membrane</keyword>
<protein>
    <recommendedName>
        <fullName evidence="7">Late embryogenesis abundant protein LEA-2 subgroup domain-containing protein</fullName>
    </recommendedName>
</protein>
<comment type="caution">
    <text evidence="8">The sequence shown here is derived from an EMBL/GenBank/DDBJ whole genome shotgun (WGS) entry which is preliminary data.</text>
</comment>
<dbReference type="EMBL" id="JAUJYN010000006">
    <property type="protein sequence ID" value="KAK1269396.1"/>
    <property type="molecule type" value="Genomic_DNA"/>
</dbReference>
<evidence type="ECO:0000313" key="9">
    <source>
        <dbReference type="Proteomes" id="UP001179952"/>
    </source>
</evidence>
<evidence type="ECO:0000259" key="7">
    <source>
        <dbReference type="Pfam" id="PF03168"/>
    </source>
</evidence>
<feature type="transmembrane region" description="Helical" evidence="6">
    <location>
        <begin position="43"/>
        <end position="68"/>
    </location>
</feature>
<evidence type="ECO:0000256" key="1">
    <source>
        <dbReference type="ARBA" id="ARBA00004167"/>
    </source>
</evidence>
<dbReference type="PANTHER" id="PTHR31234">
    <property type="entry name" value="LATE EMBRYOGENESIS ABUNDANT (LEA) HYDROXYPROLINE-RICH GLYCOPROTEIN FAMILY"/>
    <property type="match status" value="1"/>
</dbReference>
<dbReference type="AlphaFoldDB" id="A0AAV9AZ00"/>
<gene>
    <name evidence="8" type="ORF">QJS04_geneDACA008102</name>
</gene>
<feature type="domain" description="Late embryogenesis abundant protein LEA-2 subgroup" evidence="7">
    <location>
        <begin position="102"/>
        <end position="200"/>
    </location>
</feature>
<accession>A0AAV9AZ00</accession>
<sequence>MEIMGENKEQIRPMSIFPTHDSENPSSSNKSHDIIRRRRRRRILCCSSVAAATAIVAVVILVLALTVFKVKEPIITMNSVNVQSFQLSMNPIKLNLTVIADVSFKNPNVVTFRYGNTTTTISYRGSTIGEVYGPSGVAPAHRTKRMNLTMDVLGDKLLKSPSLLTDVASGSLGMGSLTIIGGRVKILGFIKHHVDVILNCSYNFSVSTKSIPDHSCQQHLKF</sequence>
<keyword evidence="2 6" id="KW-0812">Transmembrane</keyword>
<feature type="region of interest" description="Disordered" evidence="5">
    <location>
        <begin position="14"/>
        <end position="34"/>
    </location>
</feature>
<dbReference type="Gene3D" id="2.60.40.1820">
    <property type="match status" value="1"/>
</dbReference>
<dbReference type="Pfam" id="PF03168">
    <property type="entry name" value="LEA_2"/>
    <property type="match status" value="1"/>
</dbReference>
<dbReference type="GO" id="GO:0016020">
    <property type="term" value="C:membrane"/>
    <property type="evidence" value="ECO:0007669"/>
    <property type="project" value="UniProtKB-SubCell"/>
</dbReference>
<comment type="subcellular location">
    <subcellularLocation>
        <location evidence="1">Membrane</location>
        <topology evidence="1">Single-pass membrane protein</topology>
    </subcellularLocation>
</comment>
<keyword evidence="9" id="KW-1185">Reference proteome</keyword>
<reference evidence="8" key="2">
    <citation type="submission" date="2023-06" db="EMBL/GenBank/DDBJ databases">
        <authorList>
            <person name="Ma L."/>
            <person name="Liu K.-W."/>
            <person name="Li Z."/>
            <person name="Hsiao Y.-Y."/>
            <person name="Qi Y."/>
            <person name="Fu T."/>
            <person name="Tang G."/>
            <person name="Zhang D."/>
            <person name="Sun W.-H."/>
            <person name="Liu D.-K."/>
            <person name="Li Y."/>
            <person name="Chen G.-Z."/>
            <person name="Liu X.-D."/>
            <person name="Liao X.-Y."/>
            <person name="Jiang Y.-T."/>
            <person name="Yu X."/>
            <person name="Hao Y."/>
            <person name="Huang J."/>
            <person name="Zhao X.-W."/>
            <person name="Ke S."/>
            <person name="Chen Y.-Y."/>
            <person name="Wu W.-L."/>
            <person name="Hsu J.-L."/>
            <person name="Lin Y.-F."/>
            <person name="Huang M.-D."/>
            <person name="Li C.-Y."/>
            <person name="Huang L."/>
            <person name="Wang Z.-W."/>
            <person name="Zhao X."/>
            <person name="Zhong W.-Y."/>
            <person name="Peng D.-H."/>
            <person name="Ahmad S."/>
            <person name="Lan S."/>
            <person name="Zhang J.-S."/>
            <person name="Tsai W.-C."/>
            <person name="Van De Peer Y."/>
            <person name="Liu Z.-J."/>
        </authorList>
    </citation>
    <scope>NUCLEOTIDE SEQUENCE</scope>
    <source>
        <strain evidence="8">SCP</strain>
        <tissue evidence="8">Leaves</tissue>
    </source>
</reference>
<evidence type="ECO:0000256" key="5">
    <source>
        <dbReference type="SAM" id="MobiDB-lite"/>
    </source>
</evidence>
<dbReference type="Proteomes" id="UP001179952">
    <property type="component" value="Unassembled WGS sequence"/>
</dbReference>
<evidence type="ECO:0000256" key="3">
    <source>
        <dbReference type="ARBA" id="ARBA00022989"/>
    </source>
</evidence>
<proteinExistence type="predicted"/>
<evidence type="ECO:0000313" key="8">
    <source>
        <dbReference type="EMBL" id="KAK1269396.1"/>
    </source>
</evidence>
<dbReference type="GO" id="GO:0098542">
    <property type="term" value="P:defense response to other organism"/>
    <property type="evidence" value="ECO:0007669"/>
    <property type="project" value="InterPro"/>
</dbReference>
<evidence type="ECO:0000256" key="6">
    <source>
        <dbReference type="SAM" id="Phobius"/>
    </source>
</evidence>
<dbReference type="InterPro" id="IPR044839">
    <property type="entry name" value="NDR1-like"/>
</dbReference>
<evidence type="ECO:0000256" key="4">
    <source>
        <dbReference type="ARBA" id="ARBA00023136"/>
    </source>
</evidence>
<dbReference type="SUPFAM" id="SSF117070">
    <property type="entry name" value="LEA14-like"/>
    <property type="match status" value="1"/>
</dbReference>
<dbReference type="PANTHER" id="PTHR31234:SF65">
    <property type="entry name" value="LATE EMBRYOGENESIS ABUNDANT PROTEIN, LEA_2 SUBGROUP"/>
    <property type="match status" value="1"/>
</dbReference>
<name>A0AAV9AZ00_ACOGR</name>
<evidence type="ECO:0000256" key="2">
    <source>
        <dbReference type="ARBA" id="ARBA00022692"/>
    </source>
</evidence>
<keyword evidence="3 6" id="KW-1133">Transmembrane helix</keyword>
<reference evidence="8" key="1">
    <citation type="journal article" date="2023" name="Nat. Commun.">
        <title>Diploid and tetraploid genomes of Acorus and the evolution of monocots.</title>
        <authorList>
            <person name="Ma L."/>
            <person name="Liu K.W."/>
            <person name="Li Z."/>
            <person name="Hsiao Y.Y."/>
            <person name="Qi Y."/>
            <person name="Fu T."/>
            <person name="Tang G.D."/>
            <person name="Zhang D."/>
            <person name="Sun W.H."/>
            <person name="Liu D.K."/>
            <person name="Li Y."/>
            <person name="Chen G.Z."/>
            <person name="Liu X.D."/>
            <person name="Liao X.Y."/>
            <person name="Jiang Y.T."/>
            <person name="Yu X."/>
            <person name="Hao Y."/>
            <person name="Huang J."/>
            <person name="Zhao X.W."/>
            <person name="Ke S."/>
            <person name="Chen Y.Y."/>
            <person name="Wu W.L."/>
            <person name="Hsu J.L."/>
            <person name="Lin Y.F."/>
            <person name="Huang M.D."/>
            <person name="Li C.Y."/>
            <person name="Huang L."/>
            <person name="Wang Z.W."/>
            <person name="Zhao X."/>
            <person name="Zhong W.Y."/>
            <person name="Peng D.H."/>
            <person name="Ahmad S."/>
            <person name="Lan S."/>
            <person name="Zhang J.S."/>
            <person name="Tsai W.C."/>
            <person name="Van de Peer Y."/>
            <person name="Liu Z.J."/>
        </authorList>
    </citation>
    <scope>NUCLEOTIDE SEQUENCE</scope>
    <source>
        <strain evidence="8">SCP</strain>
    </source>
</reference>
<dbReference type="InterPro" id="IPR004864">
    <property type="entry name" value="LEA_2"/>
</dbReference>
<organism evidence="8 9">
    <name type="scientific">Acorus gramineus</name>
    <name type="common">Dwarf sweet flag</name>
    <dbReference type="NCBI Taxonomy" id="55184"/>
    <lineage>
        <taxon>Eukaryota</taxon>
        <taxon>Viridiplantae</taxon>
        <taxon>Streptophyta</taxon>
        <taxon>Embryophyta</taxon>
        <taxon>Tracheophyta</taxon>
        <taxon>Spermatophyta</taxon>
        <taxon>Magnoliopsida</taxon>
        <taxon>Liliopsida</taxon>
        <taxon>Acoraceae</taxon>
        <taxon>Acorus</taxon>
    </lineage>
</organism>